<dbReference type="InterPro" id="IPR020806">
    <property type="entry name" value="PKS_PP-bd"/>
</dbReference>
<dbReference type="Pfam" id="PF22336">
    <property type="entry name" value="RhiE-like_linker"/>
    <property type="match status" value="2"/>
</dbReference>
<proteinExistence type="predicted"/>
<dbReference type="SUPFAM" id="SSF53474">
    <property type="entry name" value="alpha/beta-Hydrolases"/>
    <property type="match status" value="1"/>
</dbReference>
<dbReference type="SUPFAM" id="SSF47336">
    <property type="entry name" value="ACP-like"/>
    <property type="match status" value="4"/>
</dbReference>
<evidence type="ECO:0000313" key="12">
    <source>
        <dbReference type="EMBL" id="CCA89329.1"/>
    </source>
</evidence>
<dbReference type="InterPro" id="IPR020841">
    <property type="entry name" value="PKS_Beta-ketoAc_synthase_dom"/>
</dbReference>
<dbReference type="Gene3D" id="3.40.50.1820">
    <property type="entry name" value="alpha/beta hydrolase"/>
    <property type="match status" value="1"/>
</dbReference>
<dbReference type="InterPro" id="IPR014030">
    <property type="entry name" value="Ketoacyl_synth_N"/>
</dbReference>
<dbReference type="Gene3D" id="1.10.1200.10">
    <property type="entry name" value="ACP-like"/>
    <property type="match status" value="4"/>
</dbReference>
<feature type="domain" description="Ketosynthase family 3 (KS3)" evidence="11">
    <location>
        <begin position="1710"/>
        <end position="2134"/>
    </location>
</feature>
<dbReference type="InterPro" id="IPR001031">
    <property type="entry name" value="Thioesterase"/>
</dbReference>
<comment type="function">
    <text evidence="9">Involved in production of the polyketide antibiotic thailandamide.</text>
</comment>
<dbReference type="GO" id="GO:0005737">
    <property type="term" value="C:cytoplasm"/>
    <property type="evidence" value="ECO:0007669"/>
    <property type="project" value="UniProtKB-SubCell"/>
</dbReference>
<comment type="subcellular location">
    <subcellularLocation>
        <location evidence="1">Cytoplasm</location>
    </subcellularLocation>
</comment>
<evidence type="ECO:0000256" key="3">
    <source>
        <dbReference type="ARBA" id="ARBA00022450"/>
    </source>
</evidence>
<dbReference type="Pfam" id="PF02801">
    <property type="entry name" value="Ketoacyl-synt_C"/>
    <property type="match status" value="3"/>
</dbReference>
<sequence length="3960" mass="427927">MSGKRTQILQAVQSGAMTPEEGMRQLRALAVAVSEPAPPLAVWRSQWHSTGALSEVDVQGALGDVLILDRDESFRAACLSSHGPSRAESTQGPVLVMRGIRFERVDARTYRIDPRQAGDFRRLAEALRTTGVQPARIISLWGASSPSASALSLETALEEGFDTIVHLIQALHEHRLDEALRILCVHTDSGGASGSAHAALSGLGHALWLENPLRVLRTIEVAEPVERLSSACVRALLGESAGPPARIRYADGKRWVWGWDGGEVVTRRQSPGNTRLRDRGVYLITGGLGGLGRILSEHLARCYRARLVISGRRALTPEGEAALEALRSHGAEVLYVATDITLREGVSSLITAARRRFGALHGIFHGAGVAAQTGILLEKSLASMRAVMAPKVVGAVLLDEATREDPLDFFVLLSSLASLGLSEGVGEYAFANRFLDELAEQRNARVKRGGGGSGETLSIDWPYWQSGGMRHREPIVADMRERAGLEPLSTADGLTFLDWVLEHAPAWCLPIAGDRAVFAGYLAQFESHSTSASSAEPARASAGREALNSRAEKFLRHLTAELVGLPDEEIALERRLSDYGLNSIALTRLMKLLSTKLGPLPQTLLLEYQTLAELRDYLFKHHAAALASALKGPSQETPPPASRTAVPLDFQSTAPEREGGFTSPRPVAVIGMSGRYPGARDVRGFYANLKAGRRALSELPGERGSWSRWFDPQPERAAEGRIYRRTGGFISGVELFDPLAFQMTPAEAKGIHPEERLLLQAAWEAIEDAGYAHTALEGKRHGVFIGVNGLSYPLLGLERWAQRGDVLLDQSYFGLPNRISHFFDLRGPSVPFDTGCSSALVALDAARRAIAQGECDGALVGGVNLYLHVSRFSTLCQARLASTHEAPLLFERGGDGFVPGEGVGLVLLKPLDDALRDGDHVYGVIRATTVSHKGRSSSYLLPSPPAQRALIERALTEARVSPSDIGYVELQAVGAEMTDLSEWRSLSAVFGGVEAGARCALGSVKPLIGHLEAASGMAQLTRVLLQLDHGELFPTPVAVNMHEGISVDTAPFYVPAKSGPWSHPRRARGEGWTPRRALLGSAAAGGTQVFTVLEECERAPRAAVPRRDELILLSGRSSEQLRRTAAALREHVVSEEGAALILADIAFVLQAGREAFTHRFAAVVADREELIAVLDGVSQKGEGAAGGRGAVVDRSRTRAPLPESAATAIYGRRDLNVAAEQWLANTVIDWARVPGAELCRRVSLPTHSFEQRRCWVDERVETGAKVEVKEESPNVVSGYYNRFAAEVDPKEEIYLIFPFFPEKLPGFSWLMTFFEPHRRPEHARYMLARQKDMKAVLYRHVDFSRVRTVMDIGCGLATDLIQLAQRHPKLSADGFTIAQKQVDVARTRIARAGLSERLHIDCRDSSRDPFPRRYDLIIGFEVVFHIEDKNGVFSNIAEHLEEGGLVVLADGVANTVTEINLPHLGQFTSTVPQLAEILGRHGLRVVSCVDTSEGVSRFLDDDRLEENLARLRSEYPESAHDEGQHRGWANFGKALGARLIRYLLFTLEKAPAGEDRAGLVLLNQSRIEGAQPFPSALQALEAKRLDPVRTASSADISIERQLVAVAAEVFEMAPTELDPTASFKDYGIGSLTGLRFIDAVNRRLHLRLKMEHFFQCPDLRSLSAFIREHEEVRAAVVSQPVPPPSLPVARLPSEEVTSQHGASARSIGNNEPIAVIGMAGRFPGAENVTQLWDNLRRGVDSVTRFPVKRLEAEGWEPSAARELAQGCWGGFIEGIEDFEPTFFGISPAEAEMMDPQQRLFLEQCWVALEEAGYSGRGVWGSRCGVIVGLSGNEYQDKVHGDLNPDQLSHAMLGNFASLTASRIAYFLNLRGPTITVDTACSSSLVSVHLACQSLRNGEADLMLAGGVTLYLSPGPLGVMRHVGMLSPSGRCRAFSEDADGIAIGEGVGVVLLKPLSRALAEGDVIHGIIRGSGTNQDGRTNGITAPSLDAQKLLEIDVYEKSAVNPETLSYVECHGTGTKLGDPIEIAALTEAFRHFTRKRQYCAVGSLKSNIGHTTAAAGIGGLIKVLLALKHRQLPPTLHVKKENKHIAFKNTPFYVNTELKEWTTPAEQPRRAAISAFGFSGANCHLVVEDAPTAEEVSQPMARATTWVVPVSAPTPERLRDHVTRLLKALSFEDATPAVLLDVAYTLQVGRREFPHRVALVASELAELRSGWTAFLDGRERPGLHVAQARPGAASIQVESASSDALAAAWVAGAEIDWQSLHVEASPRRVLLPGMPFVRRRCWIARSPNGPALSAAPVSPRPATPVEGPLAEVRFYRPVWEAAAPTLHPEAGRVPVLLFNVDPVLRARFLESRRARGGTGEVVSLALGASFTVTRTPEGLQFNLDPSNPAHLKQCAQALEDAGLIPGAAVVWRETSRETTQVSELSAAVPFLQWLLRIGKTRLRRVILVLPSNGAADPVAEACVGFGASLRHALPELYMGALHLPPHAAPDVAARAVLEEVDGADTRAHELRSVSGERQVRTFRPVEPRKGTCAGLRQGGVYLITGGNGGLGLLVARHWAKRYGASLILTGRRAPDEALEAELRQIQRLGGRVRYCQADVADRSAMRGVVQEAEQTFGRLNGVVHAAGVIDSTPFMAKDVSSFAAVLKPKVEGVLALDEATRGCALDLFVLFSSSSAILGDFGGCDYAVANRFLDGFARLREEQRARGERSGRTLSLNWPTWRHGGMHFEREAEALYLRTSGMSYLEDEHGLDAMESALLMEGCQIAVLSGQQGRLDRMVDAVAESPRPSTVVAAPASIQASTSLRDELRQEAAAVLALTPEEMTFDGNFGDFGFDSINLRTLAARLSARFGVSLAAAAFYAHPTLDALAAHLTTVLPNHPAAAPLRPLPVPVSEDRAPVPVLTPLAPEPIAVQAPVRVPVSLAPEPIAVVGLSGVFPGADNVESFWKNLVCGQTSLVPARMDRYDDTVDKAESPTEYWGGYLREVDRFDADFFRISPREAELMDPQQRLLLQTIWNTFEDAGITPATVSKGHTGVFIGVDKFDYSERLQSAIEAIDPHSAAGIHPAMIANRISYFFNLKGPSEVVNTGCSSAAVALHRASGALRNGECDTAVVGGVNVLLSPAGFMAAQHLGGTSKSGQPRPFDQDADGSVRGEVVGAVLLKRLSQAEADGDHIYGVLLGSAAAHGGRGHSLTAPNVNAQAEVIIDAYRQAGIEPGTVQYIETQGAANELGDAVEVESFKAAFQRLAPSQRGGATVGTCGISCLKGSVGHSEGASGIAALIKVLMAFQHETLPGVAGFQKLHPQLQLEGSPFFVVAGNRRWSAGPTGLARRAAVHSYGFGGVCAHLLLESYSAPREVQLFRSEAQRLLVLSARDDERLDARIRELLAFLESSPEGRDLSLADVAFTLLDGRTALDARLAVVSSSIEELASVLRQILGGSAPPSVSRGMVSRRDGAIASLFDGAEGDEIVRMLLRSRSMGKLAKAWVAGATLDTSLLFAGEKPRRVGLPTYPFRKERHWLRAAPVTLRPPVLSSSSAEHFSEQPTESSTIVADLQGMLSELLKRDGLDLDRPLVEYGLDSFMTTTFMRAVQRRYGASVSLAAPLAHPTIRKLGAYLTGMVGMALPVSGSEQPAVSAAAAARGPASGPCPELLTVNPGGQATPSFWFHGAPGLAQMYYRLSDSLGPNYPFYALQARGVDGKSAPFTTLGGMVDHYIDAIRGVQPRGPYVLGGYSFGGLLAFEAAQQLKRRGEEVKHLVMFDTYPPEMLEAFERSGGPPSAGTREIQRLMNAMMFFSAELDTPVWDFISLDELKKIPSGAQLAHLAQLIKKRVKTALSADEIYSFLTGVDTIVGITETITRSYRLAPYDASDVLYFKTARFLEPDSGFVIPNVTPEDVGVSIDTLKSLEALDYTMAWREVTRRMFKVVNFDCDHMSLFLKPALDEVCGHLRTLLAPGA</sequence>
<dbReference type="Pfam" id="PF00550">
    <property type="entry name" value="PP-binding"/>
    <property type="match status" value="4"/>
</dbReference>
<dbReference type="GO" id="GO:0004315">
    <property type="term" value="F:3-oxoacyl-[acyl-carrier-protein] synthase activity"/>
    <property type="evidence" value="ECO:0007669"/>
    <property type="project" value="InterPro"/>
</dbReference>
<dbReference type="InterPro" id="IPR013968">
    <property type="entry name" value="PKS_KR"/>
</dbReference>
<dbReference type="SUPFAM" id="SSF53901">
    <property type="entry name" value="Thiolase-like"/>
    <property type="match status" value="3"/>
</dbReference>
<evidence type="ECO:0000256" key="4">
    <source>
        <dbReference type="ARBA" id="ARBA00022490"/>
    </source>
</evidence>
<keyword evidence="6" id="KW-0808">Transferase</keyword>
<dbReference type="GO" id="GO:0005886">
    <property type="term" value="C:plasma membrane"/>
    <property type="evidence" value="ECO:0007669"/>
    <property type="project" value="TreeGrafter"/>
</dbReference>
<keyword evidence="5" id="KW-0597">Phosphoprotein</keyword>
<feature type="domain" description="Carrier" evidence="10">
    <location>
        <begin position="2804"/>
        <end position="2881"/>
    </location>
</feature>
<dbReference type="InterPro" id="IPR029058">
    <property type="entry name" value="AB_hydrolase_fold"/>
</dbReference>
<evidence type="ECO:0000259" key="10">
    <source>
        <dbReference type="PROSITE" id="PS50075"/>
    </source>
</evidence>
<evidence type="ECO:0000256" key="5">
    <source>
        <dbReference type="ARBA" id="ARBA00022553"/>
    </source>
</evidence>
<dbReference type="CDD" id="cd00833">
    <property type="entry name" value="PKS"/>
    <property type="match status" value="3"/>
</dbReference>
<dbReference type="CDD" id="cd08953">
    <property type="entry name" value="KR_2_SDR_x"/>
    <property type="match status" value="2"/>
</dbReference>
<dbReference type="EMBL" id="FR854394">
    <property type="protein sequence ID" value="CCA89329.1"/>
    <property type="molecule type" value="Genomic_DNA"/>
</dbReference>
<dbReference type="Pfam" id="PF21394">
    <property type="entry name" value="Beta-ketacyl_N"/>
    <property type="match status" value="1"/>
</dbReference>
<dbReference type="SUPFAM" id="SSF51735">
    <property type="entry name" value="NAD(P)-binding Rossmann-fold domains"/>
    <property type="match status" value="3"/>
</dbReference>
<feature type="domain" description="Ketosynthase family 3 (KS3)" evidence="11">
    <location>
        <begin position="664"/>
        <end position="1095"/>
    </location>
</feature>
<dbReference type="InterPro" id="IPR054514">
    <property type="entry name" value="RhiE-like_linker"/>
</dbReference>
<dbReference type="InterPro" id="IPR057326">
    <property type="entry name" value="KR_dom"/>
</dbReference>
<dbReference type="InterPro" id="IPR036291">
    <property type="entry name" value="NAD(P)-bd_dom_sf"/>
</dbReference>
<gene>
    <name evidence="12" type="primary">rizE</name>
</gene>
<dbReference type="CDD" id="cd02440">
    <property type="entry name" value="AdoMet_MTases"/>
    <property type="match status" value="1"/>
</dbReference>
<dbReference type="GO" id="GO:0006633">
    <property type="term" value="P:fatty acid biosynthetic process"/>
    <property type="evidence" value="ECO:0007669"/>
    <property type="project" value="InterPro"/>
</dbReference>
<dbReference type="Gene3D" id="3.40.50.720">
    <property type="entry name" value="NAD(P)-binding Rossmann-like Domain"/>
    <property type="match status" value="2"/>
</dbReference>
<dbReference type="PROSITE" id="PS52004">
    <property type="entry name" value="KS3_2"/>
    <property type="match status" value="3"/>
</dbReference>
<dbReference type="SMART" id="SM00825">
    <property type="entry name" value="PKS_KS"/>
    <property type="match status" value="3"/>
</dbReference>
<dbReference type="SMART" id="SM01294">
    <property type="entry name" value="PKS_PP_betabranch"/>
    <property type="match status" value="3"/>
</dbReference>
<dbReference type="SUPFAM" id="SSF53335">
    <property type="entry name" value="S-adenosyl-L-methionine-dependent methyltransferases"/>
    <property type="match status" value="1"/>
</dbReference>
<dbReference type="SMART" id="SM00823">
    <property type="entry name" value="PKS_PP"/>
    <property type="match status" value="4"/>
</dbReference>
<name>G8YZM5_STIAU</name>
<evidence type="ECO:0000256" key="2">
    <source>
        <dbReference type="ARBA" id="ARBA00004792"/>
    </source>
</evidence>
<reference evidence="12" key="1">
    <citation type="submission" date="2011-04" db="EMBL/GenBank/DDBJ databases">
        <title>Discovery of the rhizopodin biosynthetic gene cluster in Stigmatella aurantiaca Sg a15 by genome mining.</title>
        <authorList>
            <person name="Pistorius D."/>
            <person name="Mueller R."/>
        </authorList>
    </citation>
    <scope>NUCLEOTIDE SEQUENCE</scope>
    <source>
        <strain evidence="12">Sg a15</strain>
    </source>
</reference>
<dbReference type="InterPro" id="IPR029063">
    <property type="entry name" value="SAM-dependent_MTases_sf"/>
</dbReference>
<dbReference type="GO" id="GO:0031177">
    <property type="term" value="F:phosphopantetheine binding"/>
    <property type="evidence" value="ECO:0007669"/>
    <property type="project" value="InterPro"/>
</dbReference>
<dbReference type="PANTHER" id="PTHR43775">
    <property type="entry name" value="FATTY ACID SYNTHASE"/>
    <property type="match status" value="1"/>
</dbReference>
<dbReference type="InterPro" id="IPR036736">
    <property type="entry name" value="ACP-like_sf"/>
</dbReference>
<organism evidence="12">
    <name type="scientific">Stigmatella aurantiaca</name>
    <dbReference type="NCBI Taxonomy" id="41"/>
    <lineage>
        <taxon>Bacteria</taxon>
        <taxon>Pseudomonadati</taxon>
        <taxon>Myxococcota</taxon>
        <taxon>Myxococcia</taxon>
        <taxon>Myxococcales</taxon>
        <taxon>Cystobacterineae</taxon>
        <taxon>Archangiaceae</taxon>
        <taxon>Stigmatella</taxon>
    </lineage>
</organism>
<comment type="pathway">
    <text evidence="2">Antibiotic biosynthesis.</text>
</comment>
<dbReference type="Gene3D" id="3.40.50.150">
    <property type="entry name" value="Vaccinia Virus protein VP39"/>
    <property type="match status" value="1"/>
</dbReference>
<dbReference type="SMART" id="SM00822">
    <property type="entry name" value="PKS_KR"/>
    <property type="match status" value="2"/>
</dbReference>
<dbReference type="InterPro" id="IPR050091">
    <property type="entry name" value="PKS_NRPS_Biosynth_Enz"/>
</dbReference>
<dbReference type="InterPro" id="IPR049490">
    <property type="entry name" value="C883_1060-like_KR_N"/>
</dbReference>
<dbReference type="InterPro" id="IPR009081">
    <property type="entry name" value="PP-bd_ACP"/>
</dbReference>
<dbReference type="Gene3D" id="1.10.1240.100">
    <property type="match status" value="3"/>
</dbReference>
<evidence type="ECO:0000256" key="1">
    <source>
        <dbReference type="ARBA" id="ARBA00004496"/>
    </source>
</evidence>
<dbReference type="Pfam" id="PF08659">
    <property type="entry name" value="KR"/>
    <property type="match status" value="2"/>
</dbReference>
<dbReference type="Pfam" id="PF00109">
    <property type="entry name" value="ketoacyl-synt"/>
    <property type="match status" value="3"/>
</dbReference>
<dbReference type="Pfam" id="PF08242">
    <property type="entry name" value="Methyltransf_12"/>
    <property type="match status" value="1"/>
</dbReference>
<dbReference type="GO" id="GO:0071770">
    <property type="term" value="P:DIM/DIP cell wall layer assembly"/>
    <property type="evidence" value="ECO:0007669"/>
    <property type="project" value="TreeGrafter"/>
</dbReference>
<keyword evidence="7" id="KW-0677">Repeat</keyword>
<evidence type="ECO:0000256" key="8">
    <source>
        <dbReference type="ARBA" id="ARBA00023268"/>
    </source>
</evidence>
<dbReference type="InterPro" id="IPR013217">
    <property type="entry name" value="Methyltransf_12"/>
</dbReference>
<dbReference type="InterPro" id="IPR018201">
    <property type="entry name" value="Ketoacyl_synth_AS"/>
</dbReference>
<dbReference type="InterPro" id="IPR020803">
    <property type="entry name" value="MeTfrase_dom"/>
</dbReference>
<dbReference type="SMART" id="SM00828">
    <property type="entry name" value="PKS_MT"/>
    <property type="match status" value="1"/>
</dbReference>
<feature type="domain" description="Carrier" evidence="10">
    <location>
        <begin position="3549"/>
        <end position="3624"/>
    </location>
</feature>
<keyword evidence="8" id="KW-0511">Multifunctional enzyme</keyword>
<evidence type="ECO:0000259" key="11">
    <source>
        <dbReference type="PROSITE" id="PS52004"/>
    </source>
</evidence>
<evidence type="ECO:0000256" key="7">
    <source>
        <dbReference type="ARBA" id="ARBA00022737"/>
    </source>
</evidence>
<dbReference type="FunFam" id="3.40.47.10:FF:000019">
    <property type="entry name" value="Polyketide synthase type I"/>
    <property type="match status" value="1"/>
</dbReference>
<feature type="domain" description="Ketosynthase family 3 (KS3)" evidence="11">
    <location>
        <begin position="2929"/>
        <end position="3355"/>
    </location>
</feature>
<dbReference type="InterPro" id="IPR014031">
    <property type="entry name" value="Ketoacyl_synth_C"/>
</dbReference>
<evidence type="ECO:0000256" key="9">
    <source>
        <dbReference type="ARBA" id="ARBA00054155"/>
    </source>
</evidence>
<dbReference type="Pfam" id="PF22621">
    <property type="entry name" value="CurL-like_PKS_C"/>
    <property type="match status" value="1"/>
</dbReference>
<protein>
    <submittedName>
        <fullName evidence="12">Trans-AT type I polyketide synthase</fullName>
    </submittedName>
</protein>
<dbReference type="PANTHER" id="PTHR43775:SF37">
    <property type="entry name" value="SI:DKEY-61P9.11"/>
    <property type="match status" value="1"/>
</dbReference>
<dbReference type="Gene3D" id="3.40.47.10">
    <property type="match status" value="3"/>
</dbReference>
<dbReference type="InterPro" id="IPR016039">
    <property type="entry name" value="Thiolase-like"/>
</dbReference>
<evidence type="ECO:0000256" key="6">
    <source>
        <dbReference type="ARBA" id="ARBA00022679"/>
    </source>
</evidence>
<dbReference type="PROSITE" id="PS00606">
    <property type="entry name" value="KS3_1"/>
    <property type="match status" value="3"/>
</dbReference>
<feature type="domain" description="Carrier" evidence="10">
    <location>
        <begin position="1593"/>
        <end position="1670"/>
    </location>
</feature>
<accession>G8YZM5</accession>
<keyword evidence="3" id="KW-0596">Phosphopantetheine</keyword>
<dbReference type="SMART" id="SM00824">
    <property type="entry name" value="PKS_TE"/>
    <property type="match status" value="1"/>
</dbReference>
<dbReference type="PROSITE" id="PS50075">
    <property type="entry name" value="CARRIER"/>
    <property type="match status" value="3"/>
</dbReference>
<dbReference type="InterPro" id="IPR020802">
    <property type="entry name" value="TesA-like"/>
</dbReference>
<dbReference type="Pfam" id="PF00975">
    <property type="entry name" value="Thioesterase"/>
    <property type="match status" value="1"/>
</dbReference>
<keyword evidence="4" id="KW-0963">Cytoplasm</keyword>
<dbReference type="GO" id="GO:0004312">
    <property type="term" value="F:fatty acid synthase activity"/>
    <property type="evidence" value="ECO:0007669"/>
    <property type="project" value="TreeGrafter"/>
</dbReference>